<accession>A0A816B250</accession>
<comment type="caution">
    <text evidence="4">The sequence shown here is derived from an EMBL/GenBank/DDBJ whole genome shotgun (WGS) entry which is preliminary data.</text>
</comment>
<feature type="repeat" description="NHL" evidence="2">
    <location>
        <begin position="300"/>
        <end position="343"/>
    </location>
</feature>
<dbReference type="PANTHER" id="PTHR24104">
    <property type="entry name" value="E3 UBIQUITIN-PROTEIN LIGASE NHLRC1-RELATED"/>
    <property type="match status" value="1"/>
</dbReference>
<keyword evidence="5" id="KW-1185">Reference proteome</keyword>
<reference evidence="4" key="1">
    <citation type="submission" date="2021-02" db="EMBL/GenBank/DDBJ databases">
        <authorList>
            <person name="Nowell W R."/>
        </authorList>
    </citation>
    <scope>NUCLEOTIDE SEQUENCE</scope>
</reference>
<dbReference type="PROSITE" id="PS51125">
    <property type="entry name" value="NHL"/>
    <property type="match status" value="2"/>
</dbReference>
<organism evidence="4 5">
    <name type="scientific">Adineta steineri</name>
    <dbReference type="NCBI Taxonomy" id="433720"/>
    <lineage>
        <taxon>Eukaryota</taxon>
        <taxon>Metazoa</taxon>
        <taxon>Spiralia</taxon>
        <taxon>Gnathifera</taxon>
        <taxon>Rotifera</taxon>
        <taxon>Eurotatoria</taxon>
        <taxon>Bdelloidea</taxon>
        <taxon>Adinetida</taxon>
        <taxon>Adinetidae</taxon>
        <taxon>Adineta</taxon>
    </lineage>
</organism>
<dbReference type="EMBL" id="CAJNOM010001299">
    <property type="protein sequence ID" value="CAF1602180.1"/>
    <property type="molecule type" value="Genomic_DNA"/>
</dbReference>
<dbReference type="SUPFAM" id="SSF101898">
    <property type="entry name" value="NHL repeat"/>
    <property type="match status" value="1"/>
</dbReference>
<proteinExistence type="predicted"/>
<dbReference type="InterPro" id="IPR011042">
    <property type="entry name" value="6-blade_b-propeller_TolB-like"/>
</dbReference>
<evidence type="ECO:0008006" key="6">
    <source>
        <dbReference type="Google" id="ProtNLM"/>
    </source>
</evidence>
<evidence type="ECO:0000313" key="4">
    <source>
        <dbReference type="EMBL" id="CAF1602180.1"/>
    </source>
</evidence>
<feature type="non-terminal residue" evidence="4">
    <location>
        <position position="1"/>
    </location>
</feature>
<dbReference type="Pfam" id="PF01436">
    <property type="entry name" value="NHL"/>
    <property type="match status" value="1"/>
</dbReference>
<dbReference type="InterPro" id="IPR050952">
    <property type="entry name" value="TRIM-NHL_E3_ligases"/>
</dbReference>
<dbReference type="CDD" id="cd05819">
    <property type="entry name" value="NHL"/>
    <property type="match status" value="1"/>
</dbReference>
<evidence type="ECO:0000313" key="3">
    <source>
        <dbReference type="EMBL" id="CAF1185851.1"/>
    </source>
</evidence>
<protein>
    <recommendedName>
        <fullName evidence="6">NHL repeat containing protein-like protein</fullName>
    </recommendedName>
</protein>
<keyword evidence="1" id="KW-0677">Repeat</keyword>
<dbReference type="Gene3D" id="2.120.10.30">
    <property type="entry name" value="TolB, C-terminal domain"/>
    <property type="match status" value="2"/>
</dbReference>
<name>A0A816B250_9BILA</name>
<dbReference type="Proteomes" id="UP000663832">
    <property type="component" value="Unassembled WGS sequence"/>
</dbReference>
<gene>
    <name evidence="3" type="ORF">BJG266_LOCUS26044</name>
    <name evidence="4" type="ORF">QVE165_LOCUS52799</name>
</gene>
<feature type="repeat" description="NHL" evidence="2">
    <location>
        <begin position="209"/>
        <end position="245"/>
    </location>
</feature>
<dbReference type="Gene3D" id="2.40.10.500">
    <property type="match status" value="1"/>
</dbReference>
<dbReference type="GO" id="GO:0008270">
    <property type="term" value="F:zinc ion binding"/>
    <property type="evidence" value="ECO:0007669"/>
    <property type="project" value="UniProtKB-KW"/>
</dbReference>
<dbReference type="EMBL" id="CAJNOI010000211">
    <property type="protein sequence ID" value="CAF1185851.1"/>
    <property type="molecule type" value="Genomic_DNA"/>
</dbReference>
<evidence type="ECO:0000256" key="2">
    <source>
        <dbReference type="PROSITE-ProRule" id="PRU00504"/>
    </source>
</evidence>
<dbReference type="Proteomes" id="UP000663877">
    <property type="component" value="Unassembled WGS sequence"/>
</dbReference>
<evidence type="ECO:0000256" key="1">
    <source>
        <dbReference type="ARBA" id="ARBA00022737"/>
    </source>
</evidence>
<sequence length="347" mass="37467">MGNCGCPRVPCMSGPNISYNACTSFIMKVVGMDLPHRSRSSASVTIWEYLVALSVNQLNFGPNATWNQNATTFANQTTVGSSPCGIFVNTNNSIYVADKQNNRIQVWTNNNIDPTMTIYGNLSSPMTLFVTTNGDIYVDNGNNQQVDKFTQNTNNSVSVMNVNEACFGLFIDINDTLYCSLVYYNQVIKKWLNDNTNTSIIAAGTSGSGSAPNAFNGPRGIFVNINFDLYVADANNNRIQLFHSGQLNGTTVAGNGSTNFTISLSGPTGIVLDANNYLFIVDSVNNRIVGSGPNGFQCLVGCSQVAGSASNQLNHPLALSFDSSGNMYVTDQNNNRIQKFDLLTNCC</sequence>
<dbReference type="PANTHER" id="PTHR24104:SF25">
    <property type="entry name" value="PROTEIN LIN-41"/>
    <property type="match status" value="1"/>
</dbReference>
<evidence type="ECO:0000313" key="5">
    <source>
        <dbReference type="Proteomes" id="UP000663832"/>
    </source>
</evidence>
<dbReference type="OrthoDB" id="342730at2759"/>
<dbReference type="InterPro" id="IPR001258">
    <property type="entry name" value="NHL_repeat"/>
</dbReference>
<dbReference type="AlphaFoldDB" id="A0A816B250"/>